<name>A0A5C3QQY4_9AGAR</name>
<dbReference type="SUPFAM" id="SSF51430">
    <property type="entry name" value="NAD(P)-linked oxidoreductase"/>
    <property type="match status" value="1"/>
</dbReference>
<dbReference type="AlphaFoldDB" id="A0A5C3QQY4"/>
<dbReference type="InterPro" id="IPR036812">
    <property type="entry name" value="NAD(P)_OxRdtase_dom_sf"/>
</dbReference>
<keyword evidence="4" id="KW-1185">Reference proteome</keyword>
<evidence type="ECO:0000313" key="4">
    <source>
        <dbReference type="Proteomes" id="UP000305067"/>
    </source>
</evidence>
<dbReference type="PANTHER" id="PTHR43364">
    <property type="entry name" value="NADH-SPECIFIC METHYLGLYOXAL REDUCTASE-RELATED"/>
    <property type="match status" value="1"/>
</dbReference>
<dbReference type="PANTHER" id="PTHR43364:SF4">
    <property type="entry name" value="NAD(P)-LINKED OXIDOREDUCTASE SUPERFAMILY PROTEIN"/>
    <property type="match status" value="1"/>
</dbReference>
<accession>A0A5C3QQY4</accession>
<dbReference type="InterPro" id="IPR023210">
    <property type="entry name" value="NADP_OxRdtase_dom"/>
</dbReference>
<feature type="domain" description="NADP-dependent oxidoreductase" evidence="2">
    <location>
        <begin position="15"/>
        <end position="243"/>
    </location>
</feature>
<dbReference type="STRING" id="1884261.A0A5C3QQY4"/>
<sequence length="261" mass="29308">MSRTEYSEEGVTHCKGKEAILESARQSFKMLGVDRIAVYLLHAPDTTTPFEEQMEAIQELYLEGRFEQFGISNFSAAQIKEIHAISTARNYVLPTVYQGSNSLLLRSVESSLLPTLRSLDISFHGYAPLAGGFLSSTPSLISHPLSGGRWDTGNWVGKLYQSKYNRPGFIEYLEEFIELTKESGIGQAEIAGRWVRWHRVLDGGRGDKIIVGSRKAEQLEGTLVGMERGPLVEGVVQRLEKMWEKIEERSPGHEYVLAHFS</sequence>
<dbReference type="Proteomes" id="UP000305067">
    <property type="component" value="Unassembled WGS sequence"/>
</dbReference>
<dbReference type="InterPro" id="IPR050523">
    <property type="entry name" value="AKR_Detox_Biosynth"/>
</dbReference>
<protein>
    <submittedName>
        <fullName evidence="3">NADP-dependent oxidoreductase domain-containing protein</fullName>
    </submittedName>
</protein>
<proteinExistence type="predicted"/>
<keyword evidence="1" id="KW-0560">Oxidoreductase</keyword>
<evidence type="ECO:0000313" key="3">
    <source>
        <dbReference type="EMBL" id="TFL00764.1"/>
    </source>
</evidence>
<dbReference type="GO" id="GO:0016491">
    <property type="term" value="F:oxidoreductase activity"/>
    <property type="evidence" value="ECO:0007669"/>
    <property type="project" value="UniProtKB-KW"/>
</dbReference>
<evidence type="ECO:0000256" key="1">
    <source>
        <dbReference type="ARBA" id="ARBA00023002"/>
    </source>
</evidence>
<gene>
    <name evidence="3" type="ORF">BDV98DRAFT_508268</name>
</gene>
<dbReference type="Pfam" id="PF00248">
    <property type="entry name" value="Aldo_ket_red"/>
    <property type="match status" value="1"/>
</dbReference>
<evidence type="ECO:0000259" key="2">
    <source>
        <dbReference type="Pfam" id="PF00248"/>
    </source>
</evidence>
<organism evidence="3 4">
    <name type="scientific">Pterulicium gracile</name>
    <dbReference type="NCBI Taxonomy" id="1884261"/>
    <lineage>
        <taxon>Eukaryota</taxon>
        <taxon>Fungi</taxon>
        <taxon>Dikarya</taxon>
        <taxon>Basidiomycota</taxon>
        <taxon>Agaricomycotina</taxon>
        <taxon>Agaricomycetes</taxon>
        <taxon>Agaricomycetidae</taxon>
        <taxon>Agaricales</taxon>
        <taxon>Pleurotineae</taxon>
        <taxon>Pterulaceae</taxon>
        <taxon>Pterulicium</taxon>
    </lineage>
</organism>
<dbReference type="Gene3D" id="3.20.20.100">
    <property type="entry name" value="NADP-dependent oxidoreductase domain"/>
    <property type="match status" value="1"/>
</dbReference>
<dbReference type="EMBL" id="ML178827">
    <property type="protein sequence ID" value="TFL00764.1"/>
    <property type="molecule type" value="Genomic_DNA"/>
</dbReference>
<dbReference type="OrthoDB" id="2845141at2759"/>
<reference evidence="3 4" key="1">
    <citation type="journal article" date="2019" name="Nat. Ecol. Evol.">
        <title>Megaphylogeny resolves global patterns of mushroom evolution.</title>
        <authorList>
            <person name="Varga T."/>
            <person name="Krizsan K."/>
            <person name="Foldi C."/>
            <person name="Dima B."/>
            <person name="Sanchez-Garcia M."/>
            <person name="Sanchez-Ramirez S."/>
            <person name="Szollosi G.J."/>
            <person name="Szarkandi J.G."/>
            <person name="Papp V."/>
            <person name="Albert L."/>
            <person name="Andreopoulos W."/>
            <person name="Angelini C."/>
            <person name="Antonin V."/>
            <person name="Barry K.W."/>
            <person name="Bougher N.L."/>
            <person name="Buchanan P."/>
            <person name="Buyck B."/>
            <person name="Bense V."/>
            <person name="Catcheside P."/>
            <person name="Chovatia M."/>
            <person name="Cooper J."/>
            <person name="Damon W."/>
            <person name="Desjardin D."/>
            <person name="Finy P."/>
            <person name="Geml J."/>
            <person name="Haridas S."/>
            <person name="Hughes K."/>
            <person name="Justo A."/>
            <person name="Karasinski D."/>
            <person name="Kautmanova I."/>
            <person name="Kiss B."/>
            <person name="Kocsube S."/>
            <person name="Kotiranta H."/>
            <person name="LaButti K.M."/>
            <person name="Lechner B.E."/>
            <person name="Liimatainen K."/>
            <person name="Lipzen A."/>
            <person name="Lukacs Z."/>
            <person name="Mihaltcheva S."/>
            <person name="Morgado L.N."/>
            <person name="Niskanen T."/>
            <person name="Noordeloos M.E."/>
            <person name="Ohm R.A."/>
            <person name="Ortiz-Santana B."/>
            <person name="Ovrebo C."/>
            <person name="Racz N."/>
            <person name="Riley R."/>
            <person name="Savchenko A."/>
            <person name="Shiryaev A."/>
            <person name="Soop K."/>
            <person name="Spirin V."/>
            <person name="Szebenyi C."/>
            <person name="Tomsovsky M."/>
            <person name="Tulloss R.E."/>
            <person name="Uehling J."/>
            <person name="Grigoriev I.V."/>
            <person name="Vagvolgyi C."/>
            <person name="Papp T."/>
            <person name="Martin F.M."/>
            <person name="Miettinen O."/>
            <person name="Hibbett D.S."/>
            <person name="Nagy L.G."/>
        </authorList>
    </citation>
    <scope>NUCLEOTIDE SEQUENCE [LARGE SCALE GENOMIC DNA]</scope>
    <source>
        <strain evidence="3 4">CBS 309.79</strain>
    </source>
</reference>